<evidence type="ECO:0000256" key="1">
    <source>
        <dbReference type="ARBA" id="ARBA00004651"/>
    </source>
</evidence>
<keyword evidence="7" id="KW-0464">Manganese</keyword>
<accession>A0A1V9EAJ5</accession>
<reference evidence="12" key="1">
    <citation type="submission" date="2016-04" db="EMBL/GenBank/DDBJ databases">
        <authorList>
            <person name="Chen L."/>
            <person name="Zhuang W."/>
            <person name="Wang G."/>
        </authorList>
    </citation>
    <scope>NUCLEOTIDE SEQUENCE [LARGE SCALE GENOMIC DNA]</scope>
    <source>
        <strain evidence="12">17621</strain>
    </source>
</reference>
<protein>
    <recommendedName>
        <fullName evidence="10">Sulfatase N-terminal domain-containing protein</fullName>
    </recommendedName>
</protein>
<gene>
    <name evidence="11" type="ORF">A4H97_13295</name>
</gene>
<feature type="binding site" evidence="7">
    <location>
        <position position="438"/>
    </location>
    <ligand>
        <name>substrate</name>
    </ligand>
</feature>
<dbReference type="PANTHER" id="PTHR47371">
    <property type="entry name" value="LIPOTEICHOIC ACID SYNTHASE"/>
    <property type="match status" value="1"/>
</dbReference>
<evidence type="ECO:0000256" key="9">
    <source>
        <dbReference type="SAM" id="Phobius"/>
    </source>
</evidence>
<dbReference type="RefSeq" id="WP_081203524.1">
    <property type="nucleotide sequence ID" value="NZ_FOCZ01000005.1"/>
</dbReference>
<feature type="transmembrane region" description="Helical" evidence="9">
    <location>
        <begin position="12"/>
        <end position="33"/>
    </location>
</feature>
<dbReference type="GO" id="GO:0046872">
    <property type="term" value="F:metal ion binding"/>
    <property type="evidence" value="ECO:0007669"/>
    <property type="project" value="UniProtKB-KW"/>
</dbReference>
<proteinExistence type="predicted"/>
<dbReference type="InterPro" id="IPR050448">
    <property type="entry name" value="OpgB/LTA_synthase_biosynth"/>
</dbReference>
<dbReference type="SUPFAM" id="SSF53649">
    <property type="entry name" value="Alkaline phosphatase-like"/>
    <property type="match status" value="1"/>
</dbReference>
<keyword evidence="5 9" id="KW-0472">Membrane</keyword>
<dbReference type="OrthoDB" id="9777768at2"/>
<evidence type="ECO:0000259" key="10">
    <source>
        <dbReference type="Pfam" id="PF00884"/>
    </source>
</evidence>
<evidence type="ECO:0000256" key="4">
    <source>
        <dbReference type="ARBA" id="ARBA00022989"/>
    </source>
</evidence>
<dbReference type="Proteomes" id="UP000192610">
    <property type="component" value="Unassembled WGS sequence"/>
</dbReference>
<feature type="transmembrane region" description="Helical" evidence="9">
    <location>
        <begin position="177"/>
        <end position="195"/>
    </location>
</feature>
<keyword evidence="7" id="KW-0479">Metal-binding</keyword>
<comment type="caution">
    <text evidence="11">The sequence shown here is derived from an EMBL/GenBank/DDBJ whole genome shotgun (WGS) entry which is preliminary data.</text>
</comment>
<dbReference type="GO" id="GO:0005886">
    <property type="term" value="C:plasma membrane"/>
    <property type="evidence" value="ECO:0007669"/>
    <property type="project" value="UniProtKB-SubCell"/>
</dbReference>
<keyword evidence="12" id="KW-1185">Reference proteome</keyword>
<evidence type="ECO:0000256" key="3">
    <source>
        <dbReference type="ARBA" id="ARBA00022692"/>
    </source>
</evidence>
<dbReference type="CDD" id="cd16015">
    <property type="entry name" value="LTA_synthase"/>
    <property type="match status" value="1"/>
</dbReference>
<feature type="binding site" evidence="8">
    <location>
        <position position="505"/>
    </location>
    <ligand>
        <name>Mn(2+)</name>
        <dbReference type="ChEBI" id="CHEBI:29035"/>
    </ligand>
</feature>
<sequence>MSNIPKLIRWILWTGLIFLILFTLMRLGLFILSDQQSYGLGQLGGAFFLGLRYDLRMISILLLPMLILGSIPPLHPFTSKAGKKFWMTILGIAVVFALFFFSVDFAHYAYLEQRLNASVLNYLEDAKISMGMVWQSYPIVRMVLGVLLAAALLIWFFNRVHKSVSKQTFTGTKRSRIVGFIACFLVCGFFIFGKFSQYPLRWSDAFAQGSDYKAAVSLNPFESFFSTLKFRHSTYDVQKVKEGMPLVGNNLHFTPTSDPLSFSRMVAPRPGALTSKPNIVLVICESFSAYKSSMFGNPLNTTPFFDSLCRQGILFDRCFTPTYGTARGVWATITGIPDVEMPKTASRNPGMVDQHTIINNFNDYQKFYFLGGSTSWANIRGVLTNNIDSLHLYEQDDYSAKKVDVWGISDKNLFLEANKVLAKQEKPFFAIIQTADNHRPYTIPEEDQAEFKKGNYSHDSLTRYGFESNEEMNAFRYTDFGYRKFMEAARKEKYFNNTVFVFVGDHGIPGNADALFPHAWTAQRLNTMHVPLLFFAPGMLAPQRIHTISSQVDVLPTIAGLSNIAYRNATLGKDLLDSATMGFAFVFDPDNSMTGVVKGEYLYRKQLVTKKEELVSIINNDPVPNDAAHAAIMHDMGVLTDALYETAKYMLFNNKKAGK</sequence>
<dbReference type="InterPro" id="IPR017850">
    <property type="entry name" value="Alkaline_phosphatase_core_sf"/>
</dbReference>
<evidence type="ECO:0000313" key="11">
    <source>
        <dbReference type="EMBL" id="OQP43112.1"/>
    </source>
</evidence>
<evidence type="ECO:0000256" key="8">
    <source>
        <dbReference type="PIRSR" id="PIRSR005091-3"/>
    </source>
</evidence>
<feature type="transmembrane region" description="Helical" evidence="9">
    <location>
        <begin position="139"/>
        <end position="157"/>
    </location>
</feature>
<name>A0A1V9EAJ5_9BACT</name>
<dbReference type="Gene3D" id="3.40.720.10">
    <property type="entry name" value="Alkaline Phosphatase, subunit A"/>
    <property type="match status" value="1"/>
</dbReference>
<feature type="transmembrane region" description="Helical" evidence="9">
    <location>
        <begin position="53"/>
        <end position="74"/>
    </location>
</feature>
<evidence type="ECO:0000313" key="12">
    <source>
        <dbReference type="Proteomes" id="UP000192610"/>
    </source>
</evidence>
<keyword evidence="2" id="KW-1003">Cell membrane</keyword>
<evidence type="ECO:0000256" key="6">
    <source>
        <dbReference type="PIRSR" id="PIRSR005091-1"/>
    </source>
</evidence>
<feature type="binding site" evidence="8">
    <location>
        <position position="285"/>
    </location>
    <ligand>
        <name>Mn(2+)</name>
        <dbReference type="ChEBI" id="CHEBI:29035"/>
    </ligand>
</feature>
<evidence type="ECO:0000256" key="5">
    <source>
        <dbReference type="ARBA" id="ARBA00023136"/>
    </source>
</evidence>
<evidence type="ECO:0000256" key="2">
    <source>
        <dbReference type="ARBA" id="ARBA00022475"/>
    </source>
</evidence>
<feature type="domain" description="Sulfatase N-terminal" evidence="10">
    <location>
        <begin position="277"/>
        <end position="563"/>
    </location>
</feature>
<dbReference type="InterPro" id="IPR000917">
    <property type="entry name" value="Sulfatase_N"/>
</dbReference>
<comment type="subcellular location">
    <subcellularLocation>
        <location evidence="1">Cell membrane</location>
        <topology evidence="1">Multi-pass membrane protein</topology>
    </subcellularLocation>
</comment>
<dbReference type="AlphaFoldDB" id="A0A1V9EAJ5"/>
<dbReference type="InterPro" id="IPR012160">
    <property type="entry name" value="LtaS-like"/>
</dbReference>
<feature type="transmembrane region" description="Helical" evidence="9">
    <location>
        <begin position="86"/>
        <end position="110"/>
    </location>
</feature>
<dbReference type="Pfam" id="PF00884">
    <property type="entry name" value="Sulfatase"/>
    <property type="match status" value="1"/>
</dbReference>
<dbReference type="STRING" id="354355.SAMN05660816_03328"/>
<dbReference type="PANTHER" id="PTHR47371:SF3">
    <property type="entry name" value="PHOSPHOGLYCEROL TRANSFERASE I"/>
    <property type="match status" value="1"/>
</dbReference>
<feature type="binding site" evidence="8">
    <location>
        <position position="325"/>
    </location>
    <ligand>
        <name>Mn(2+)</name>
        <dbReference type="ChEBI" id="CHEBI:29035"/>
    </ligand>
</feature>
<dbReference type="PIRSF" id="PIRSF005091">
    <property type="entry name" value="Mmb_sulf_HI1246"/>
    <property type="match status" value="1"/>
</dbReference>
<evidence type="ECO:0000256" key="7">
    <source>
        <dbReference type="PIRSR" id="PIRSR005091-2"/>
    </source>
</evidence>
<feature type="active site" evidence="6">
    <location>
        <position position="325"/>
    </location>
</feature>
<organism evidence="11 12">
    <name type="scientific">Niastella yeongjuensis</name>
    <dbReference type="NCBI Taxonomy" id="354355"/>
    <lineage>
        <taxon>Bacteria</taxon>
        <taxon>Pseudomonadati</taxon>
        <taxon>Bacteroidota</taxon>
        <taxon>Chitinophagia</taxon>
        <taxon>Chitinophagales</taxon>
        <taxon>Chitinophagaceae</taxon>
        <taxon>Niastella</taxon>
    </lineage>
</organism>
<dbReference type="EMBL" id="LVXG01000056">
    <property type="protein sequence ID" value="OQP43112.1"/>
    <property type="molecule type" value="Genomic_DNA"/>
</dbReference>
<keyword evidence="3 9" id="KW-0812">Transmembrane</keyword>
<feature type="binding site" evidence="8">
    <location>
        <position position="506"/>
    </location>
    <ligand>
        <name>Mn(2+)</name>
        <dbReference type="ChEBI" id="CHEBI:29035"/>
    </ligand>
</feature>
<keyword evidence="4 9" id="KW-1133">Transmembrane helix</keyword>